<reference evidence="5" key="2">
    <citation type="submission" date="2018-05" db="EMBL/GenBank/DDBJ databases">
        <title>Effector identification in a new, highly contiguous assembly of the strawberry crown rot pathogen Phytophthora cactorum.</title>
        <authorList>
            <person name="Armitage A.D."/>
            <person name="Nellist C.F."/>
            <person name="Bates H."/>
            <person name="Vickerstaff R.J."/>
            <person name="Harrison R.J."/>
        </authorList>
    </citation>
    <scope>NUCLEOTIDE SEQUENCE</scope>
    <source>
        <strain evidence="1">15-7</strain>
        <strain evidence="2">4032</strain>
        <strain evidence="3">4040</strain>
        <strain evidence="4">P415</strain>
        <strain evidence="5">P421</strain>
    </source>
</reference>
<gene>
    <name evidence="6" type="ORF">PC110_g665</name>
    <name evidence="1" type="ORF">PC113_g10302</name>
    <name evidence="2" type="ORF">PC115_g8873</name>
    <name evidence="3" type="ORF">PC117_g755</name>
    <name evidence="4" type="ORF">PC118_g9690</name>
    <name evidence="5" type="ORF">PC129_g7778</name>
</gene>
<evidence type="ECO:0000313" key="3">
    <source>
        <dbReference type="EMBL" id="KAG2955007.1"/>
    </source>
</evidence>
<dbReference type="Proteomes" id="UP000735874">
    <property type="component" value="Unassembled WGS sequence"/>
</dbReference>
<reference evidence="6 7" key="1">
    <citation type="submission" date="2018-01" db="EMBL/GenBank/DDBJ databases">
        <title>Draft genome of the strawberry crown rot pathogen Phytophthora cactorum.</title>
        <authorList>
            <person name="Armitage A.D."/>
            <person name="Lysoe E."/>
            <person name="Nellist C.F."/>
            <person name="Harrison R.J."/>
            <person name="Brurberg M.B."/>
        </authorList>
    </citation>
    <scope>NUCLEOTIDE SEQUENCE [LARGE SCALE GENOMIC DNA]</scope>
    <source>
        <strain evidence="6 7">10300</strain>
    </source>
</reference>
<dbReference type="OrthoDB" id="120373at2759"/>
<dbReference type="Proteomes" id="UP000697107">
    <property type="component" value="Unassembled WGS sequence"/>
</dbReference>
<dbReference type="EMBL" id="RCMV01000217">
    <property type="protein sequence ID" value="KAG3221487.1"/>
    <property type="molecule type" value="Genomic_DNA"/>
</dbReference>
<evidence type="ECO:0000313" key="5">
    <source>
        <dbReference type="EMBL" id="KAG3221487.1"/>
    </source>
</evidence>
<sequence>MEEQCLRSDVGDPAHYTGPYQHLCTLDENVFGLILSFLSNQALTKLHTATGDCYSNCEPHLTQFCCECGNDNPKILHNVCRECESKSGNYLPLADKEMATSVYGVKLRDLAEIPHYTSTGREDVTQYRRVDLENYLVAKYGSKLGWLREIACRDMVERKIQEMEQQEREEREAYMESLAPGFAIYAQLIDLEETNKSLLEQCSKRFAALTSALKSRGLQLQPTFKPCEQFIVAGDGNISDVVDTTEEMRFLDICTDYPRRCQWKVQSGHHGNKAICEEAKMELCIAYLENHRGLRLPRKWEDCRSRFEEVRRTGGIPQCEGRYIYSK</sequence>
<accession>A0A329T1P6</accession>
<dbReference type="Proteomes" id="UP000774804">
    <property type="component" value="Unassembled WGS sequence"/>
</dbReference>
<dbReference type="VEuPathDB" id="FungiDB:PC110_g665"/>
<keyword evidence="7" id="KW-1185">Reference proteome</keyword>
<dbReference type="EMBL" id="RCMI01000236">
    <property type="protein sequence ID" value="KAG2923596.1"/>
    <property type="molecule type" value="Genomic_DNA"/>
</dbReference>
<evidence type="ECO:0000313" key="7">
    <source>
        <dbReference type="Proteomes" id="UP000251314"/>
    </source>
</evidence>
<dbReference type="EMBL" id="RCMG01000273">
    <property type="protein sequence ID" value="KAG2857866.1"/>
    <property type="molecule type" value="Genomic_DNA"/>
</dbReference>
<organism evidence="6 7">
    <name type="scientific">Phytophthora cactorum</name>
    <dbReference type="NCBI Taxonomy" id="29920"/>
    <lineage>
        <taxon>Eukaryota</taxon>
        <taxon>Sar</taxon>
        <taxon>Stramenopiles</taxon>
        <taxon>Oomycota</taxon>
        <taxon>Peronosporomycetes</taxon>
        <taxon>Peronosporales</taxon>
        <taxon>Peronosporaceae</taxon>
        <taxon>Phytophthora</taxon>
    </lineage>
</organism>
<dbReference type="Proteomes" id="UP000736787">
    <property type="component" value="Unassembled WGS sequence"/>
</dbReference>
<dbReference type="Proteomes" id="UP000760860">
    <property type="component" value="Unassembled WGS sequence"/>
</dbReference>
<evidence type="ECO:0000313" key="4">
    <source>
        <dbReference type="EMBL" id="KAG2982972.1"/>
    </source>
</evidence>
<name>A0A329T1P6_9STRA</name>
<proteinExistence type="predicted"/>
<evidence type="ECO:0000313" key="6">
    <source>
        <dbReference type="EMBL" id="RAW43187.1"/>
    </source>
</evidence>
<evidence type="ECO:0000313" key="1">
    <source>
        <dbReference type="EMBL" id="KAG2857866.1"/>
    </source>
</evidence>
<comment type="caution">
    <text evidence="6">The sequence shown here is derived from an EMBL/GenBank/DDBJ whole genome shotgun (WGS) entry which is preliminary data.</text>
</comment>
<protein>
    <submittedName>
        <fullName evidence="6">Uncharacterized protein</fullName>
    </submittedName>
</protein>
<dbReference type="AlphaFoldDB" id="A0A329T1P6"/>
<dbReference type="EMBL" id="RCML01000268">
    <property type="protein sequence ID" value="KAG2982972.1"/>
    <property type="molecule type" value="Genomic_DNA"/>
</dbReference>
<dbReference type="Proteomes" id="UP000251314">
    <property type="component" value="Unassembled WGS sequence"/>
</dbReference>
<dbReference type="EMBL" id="RCMK01000008">
    <property type="protein sequence ID" value="KAG2955007.1"/>
    <property type="molecule type" value="Genomic_DNA"/>
</dbReference>
<dbReference type="EMBL" id="MJFZ01000007">
    <property type="protein sequence ID" value="RAW43187.1"/>
    <property type="molecule type" value="Genomic_DNA"/>
</dbReference>
<evidence type="ECO:0000313" key="2">
    <source>
        <dbReference type="EMBL" id="KAG2923596.1"/>
    </source>
</evidence>